<protein>
    <recommendedName>
        <fullName evidence="3">DUF106 domain-containing protein</fullName>
    </recommendedName>
</protein>
<reference evidence="2" key="1">
    <citation type="journal article" date="2020" name="mSystems">
        <title>Genome- and Community-Level Interaction Insights into Carbon Utilization and Element Cycling Functions of Hydrothermarchaeota in Hydrothermal Sediment.</title>
        <authorList>
            <person name="Zhou Z."/>
            <person name="Liu Y."/>
            <person name="Xu W."/>
            <person name="Pan J."/>
            <person name="Luo Z.H."/>
            <person name="Li M."/>
        </authorList>
    </citation>
    <scope>NUCLEOTIDE SEQUENCE [LARGE SCALE GENOMIC DNA]</scope>
    <source>
        <strain evidence="2">SpSt-657</strain>
    </source>
</reference>
<accession>A0A7J3JS79</accession>
<evidence type="ECO:0000313" key="2">
    <source>
        <dbReference type="EMBL" id="HGQ18851.1"/>
    </source>
</evidence>
<keyword evidence="1" id="KW-0472">Membrane</keyword>
<feature type="transmembrane region" description="Helical" evidence="1">
    <location>
        <begin position="130"/>
        <end position="147"/>
    </location>
</feature>
<organism evidence="2">
    <name type="scientific">Ignisphaera aggregans</name>
    <dbReference type="NCBI Taxonomy" id="334771"/>
    <lineage>
        <taxon>Archaea</taxon>
        <taxon>Thermoproteota</taxon>
        <taxon>Thermoprotei</taxon>
        <taxon>Desulfurococcales</taxon>
        <taxon>Desulfurococcaceae</taxon>
        <taxon>Ignisphaera</taxon>
    </lineage>
</organism>
<keyword evidence="1" id="KW-1133">Transmembrane helix</keyword>
<feature type="transmembrane region" description="Helical" evidence="1">
    <location>
        <begin position="71"/>
        <end position="93"/>
    </location>
</feature>
<proteinExistence type="predicted"/>
<feature type="transmembrane region" description="Helical" evidence="1">
    <location>
        <begin position="6"/>
        <end position="24"/>
    </location>
</feature>
<dbReference type="EMBL" id="DTBZ01000147">
    <property type="protein sequence ID" value="HGQ18851.1"/>
    <property type="molecule type" value="Genomic_DNA"/>
</dbReference>
<comment type="caution">
    <text evidence="2">The sequence shown here is derived from an EMBL/GenBank/DDBJ whole genome shotgun (WGS) entry which is preliminary data.</text>
</comment>
<keyword evidence="1" id="KW-0812">Transmembrane</keyword>
<sequence length="156" mass="17985">MPSATVLLAISISFAINAVAFYGITKIIARYKQVEESAKIDRIVRKAHISRKKMSIATSQVKRIRGRIFRLSMFQFLVPFTAYMGAISIYILLSYKIFGIFVEYIDIYDLCLAPVPLEIPIDGMCKAPVMWLHFLVFLLFLPLYDYYARRELRAVS</sequence>
<gene>
    <name evidence="2" type="ORF">ENU30_07770</name>
</gene>
<evidence type="ECO:0008006" key="3">
    <source>
        <dbReference type="Google" id="ProtNLM"/>
    </source>
</evidence>
<name>A0A7J3JS79_9CREN</name>
<dbReference type="AlphaFoldDB" id="A0A7J3JS79"/>
<evidence type="ECO:0000256" key="1">
    <source>
        <dbReference type="SAM" id="Phobius"/>
    </source>
</evidence>